<proteinExistence type="predicted"/>
<dbReference type="Proteomes" id="UP000812013">
    <property type="component" value="Unassembled WGS sequence"/>
</dbReference>
<gene>
    <name evidence="1" type="ORF">GPJ59_27500</name>
</gene>
<comment type="caution">
    <text evidence="1">The sequence shown here is derived from an EMBL/GenBank/DDBJ whole genome shotgun (WGS) entry which is preliminary data.</text>
</comment>
<dbReference type="RefSeq" id="WP_219670410.1">
    <property type="nucleotide sequence ID" value="NZ_WTFF01000262.1"/>
</dbReference>
<name>A0ABS6ZDL8_9ACTN</name>
<reference evidence="1 2" key="1">
    <citation type="submission" date="2019-12" db="EMBL/GenBank/DDBJ databases">
        <title>Genome sequence of Streptomyces bambusae.</title>
        <authorList>
            <person name="Bansal K."/>
            <person name="Choksket S."/>
            <person name="Korpole S."/>
            <person name="Patil P.B."/>
        </authorList>
    </citation>
    <scope>NUCLEOTIDE SEQUENCE [LARGE SCALE GENOMIC DNA]</scope>
    <source>
        <strain evidence="1 2">SK60</strain>
    </source>
</reference>
<sequence length="55" mass="6358">MKHRLLGHRVVDTRSLRQGELMAVVVQDSGDFVAYIRGRDHREFEASLDHVRAAR</sequence>
<dbReference type="EMBL" id="WTFF01000262">
    <property type="protein sequence ID" value="MBW5485514.1"/>
    <property type="molecule type" value="Genomic_DNA"/>
</dbReference>
<evidence type="ECO:0000313" key="2">
    <source>
        <dbReference type="Proteomes" id="UP000812013"/>
    </source>
</evidence>
<accession>A0ABS6ZDL8</accession>
<protein>
    <submittedName>
        <fullName evidence="1">Uncharacterized protein</fullName>
    </submittedName>
</protein>
<evidence type="ECO:0000313" key="1">
    <source>
        <dbReference type="EMBL" id="MBW5485514.1"/>
    </source>
</evidence>
<organism evidence="1 2">
    <name type="scientific">Streptomyces bambusae</name>
    <dbReference type="NCBI Taxonomy" id="1550616"/>
    <lineage>
        <taxon>Bacteria</taxon>
        <taxon>Bacillati</taxon>
        <taxon>Actinomycetota</taxon>
        <taxon>Actinomycetes</taxon>
        <taxon>Kitasatosporales</taxon>
        <taxon>Streptomycetaceae</taxon>
        <taxon>Streptomyces</taxon>
    </lineage>
</organism>
<keyword evidence="2" id="KW-1185">Reference proteome</keyword>